<name>A0A9W6CSM4_XANFL</name>
<keyword evidence="4" id="KW-1185">Reference proteome</keyword>
<gene>
    <name evidence="2" type="ORF">GGQ86_004898</name>
    <name evidence="1" type="ORF">XFLAVUS301_50450</name>
</gene>
<evidence type="ECO:0000313" key="4">
    <source>
        <dbReference type="Proteomes" id="UP001245370"/>
    </source>
</evidence>
<sequence>MPPFVVVALGAMGAVALAKLISSETRRVNEALDRRRKAEAGDLKTVRLERDPATGEYRPRG</sequence>
<dbReference type="RefSeq" id="WP_169124088.1">
    <property type="nucleotide sequence ID" value="NZ_BSDO01000015.1"/>
</dbReference>
<organism evidence="1 3">
    <name type="scientific">Xanthobacter flavus</name>
    <dbReference type="NCBI Taxonomy" id="281"/>
    <lineage>
        <taxon>Bacteria</taxon>
        <taxon>Pseudomonadati</taxon>
        <taxon>Pseudomonadota</taxon>
        <taxon>Alphaproteobacteria</taxon>
        <taxon>Hyphomicrobiales</taxon>
        <taxon>Xanthobacteraceae</taxon>
        <taxon>Xanthobacter</taxon>
    </lineage>
</organism>
<evidence type="ECO:0000313" key="3">
    <source>
        <dbReference type="Proteomes" id="UP001144397"/>
    </source>
</evidence>
<protein>
    <submittedName>
        <fullName evidence="1">Uncharacterized protein</fullName>
    </submittedName>
</protein>
<evidence type="ECO:0000313" key="2">
    <source>
        <dbReference type="EMBL" id="MDR6336397.1"/>
    </source>
</evidence>
<comment type="caution">
    <text evidence="1">The sequence shown here is derived from an EMBL/GenBank/DDBJ whole genome shotgun (WGS) entry which is preliminary data.</text>
</comment>
<dbReference type="EMBL" id="JAVDPY010000012">
    <property type="protein sequence ID" value="MDR6336397.1"/>
    <property type="molecule type" value="Genomic_DNA"/>
</dbReference>
<dbReference type="GeneID" id="95765817"/>
<reference evidence="1" key="1">
    <citation type="submission" date="2022-12" db="EMBL/GenBank/DDBJ databases">
        <title>Reference genome sequencing for broad-spectrum identification of bacterial and archaeal isolates by mass spectrometry.</title>
        <authorList>
            <person name="Sekiguchi Y."/>
            <person name="Tourlousse D.M."/>
        </authorList>
    </citation>
    <scope>NUCLEOTIDE SEQUENCE</scope>
    <source>
        <strain evidence="1">301</strain>
    </source>
</reference>
<proteinExistence type="predicted"/>
<evidence type="ECO:0000313" key="1">
    <source>
        <dbReference type="EMBL" id="GLI25371.1"/>
    </source>
</evidence>
<dbReference type="Proteomes" id="UP001144397">
    <property type="component" value="Unassembled WGS sequence"/>
</dbReference>
<dbReference type="EMBL" id="BSDO01000015">
    <property type="protein sequence ID" value="GLI25371.1"/>
    <property type="molecule type" value="Genomic_DNA"/>
</dbReference>
<reference evidence="2 4" key="2">
    <citation type="submission" date="2023-07" db="EMBL/GenBank/DDBJ databases">
        <title>Genomic Encyclopedia of Type Strains, Phase IV (KMG-IV): sequencing the most valuable type-strain genomes for metagenomic binning, comparative biology and taxonomic classification.</title>
        <authorList>
            <person name="Goeker M."/>
        </authorList>
    </citation>
    <scope>NUCLEOTIDE SEQUENCE [LARGE SCALE GENOMIC DNA]</scope>
    <source>
        <strain evidence="2 4">DSM 338</strain>
    </source>
</reference>
<dbReference type="Proteomes" id="UP001245370">
    <property type="component" value="Unassembled WGS sequence"/>
</dbReference>
<dbReference type="AlphaFoldDB" id="A0A9W6CSM4"/>
<accession>A0A9W6CSM4</accession>